<feature type="transmembrane region" description="Helical" evidence="2">
    <location>
        <begin position="51"/>
        <end position="73"/>
    </location>
</feature>
<keyword evidence="4" id="KW-1185">Reference proteome</keyword>
<keyword evidence="2" id="KW-0472">Membrane</keyword>
<evidence type="ECO:0000256" key="1">
    <source>
        <dbReference type="SAM" id="MobiDB-lite"/>
    </source>
</evidence>
<geneLocation type="plasmid" evidence="3 4">
    <name>pRVR1</name>
</geneLocation>
<feature type="transmembrane region" description="Helical" evidence="2">
    <location>
        <begin position="25"/>
        <end position="44"/>
    </location>
</feature>
<dbReference type="Proteomes" id="UP000595703">
    <property type="component" value="Plasmid pRVR1"/>
</dbReference>
<gene>
    <name evidence="3" type="ORF">RVR_P112</name>
</gene>
<protein>
    <submittedName>
        <fullName evidence="3">Uncharacterized protein</fullName>
    </submittedName>
</protein>
<evidence type="ECO:0000256" key="2">
    <source>
        <dbReference type="SAM" id="Phobius"/>
    </source>
</evidence>
<keyword evidence="2" id="KW-1133">Transmembrane helix</keyword>
<sequence length="102" mass="10464">MNVTNTLAVGWIQSGTNLGTSFETLLIDIVVPIIATIGVLVVWAKTRSGPAALAAIVLGAIVWWGVANMGVLATKTGDDINQSNNGNISYSSGNGYNSGGSR</sequence>
<evidence type="ECO:0000313" key="3">
    <source>
        <dbReference type="EMBL" id="BBG20642.1"/>
    </source>
</evidence>
<organism evidence="3 4">
    <name type="scientific">Actinacidiphila reveromycinica</name>
    <dbReference type="NCBI Taxonomy" id="659352"/>
    <lineage>
        <taxon>Bacteria</taxon>
        <taxon>Bacillati</taxon>
        <taxon>Actinomycetota</taxon>
        <taxon>Actinomycetes</taxon>
        <taxon>Kitasatosporales</taxon>
        <taxon>Streptomycetaceae</taxon>
        <taxon>Actinacidiphila</taxon>
    </lineage>
</organism>
<feature type="region of interest" description="Disordered" evidence="1">
    <location>
        <begin position="77"/>
        <end position="102"/>
    </location>
</feature>
<dbReference type="RefSeq" id="WP_202239752.1">
    <property type="nucleotide sequence ID" value="NZ_AP018366.1"/>
</dbReference>
<dbReference type="KEGG" id="arev:RVR_P112"/>
<keyword evidence="2" id="KW-0812">Transmembrane</keyword>
<reference evidence="3 4" key="1">
    <citation type="journal article" date="2020" name="Sci. Rep.">
        <title>beta-carboline chemical signals induce reveromycin production through a LuxR family regulator in Streptomyces sp. SN-593.</title>
        <authorList>
            <person name="Panthee S."/>
            <person name="Kito N."/>
            <person name="Hayashi T."/>
            <person name="Shimizu T."/>
            <person name="Ishikawa J."/>
            <person name="Hamamoto H."/>
            <person name="Osada H."/>
            <person name="Takahashi S."/>
        </authorList>
    </citation>
    <scope>NUCLEOTIDE SEQUENCE [LARGE SCALE GENOMIC DNA]</scope>
    <source>
        <strain evidence="3 4">SN-593</strain>
        <plasmid evidence="3 4">pRVR1</plasmid>
    </source>
</reference>
<evidence type="ECO:0000313" key="4">
    <source>
        <dbReference type="Proteomes" id="UP000595703"/>
    </source>
</evidence>
<keyword evidence="3" id="KW-0614">Plasmid</keyword>
<feature type="compositionally biased region" description="Low complexity" evidence="1">
    <location>
        <begin position="80"/>
        <end position="95"/>
    </location>
</feature>
<name>A0A7R6QBK6_9ACTN</name>
<dbReference type="EMBL" id="AP018366">
    <property type="protein sequence ID" value="BBG20642.1"/>
    <property type="molecule type" value="Genomic_DNA"/>
</dbReference>
<accession>A0A7R6QBK6</accession>
<proteinExistence type="predicted"/>
<dbReference type="AlphaFoldDB" id="A0A7R6QBK6"/>